<dbReference type="Gene3D" id="1.20.1640.10">
    <property type="entry name" value="Multidrug efflux transporter AcrB transmembrane domain"/>
    <property type="match status" value="1"/>
</dbReference>
<keyword evidence="2" id="KW-0813">Transport</keyword>
<keyword evidence="3" id="KW-1003">Cell membrane</keyword>
<evidence type="ECO:0000256" key="9">
    <source>
        <dbReference type="SAM" id="Phobius"/>
    </source>
</evidence>
<evidence type="ECO:0000256" key="5">
    <source>
        <dbReference type="ARBA" id="ARBA00022927"/>
    </source>
</evidence>
<dbReference type="EMBL" id="JACFYF010000226">
    <property type="protein sequence ID" value="MBA5764830.1"/>
    <property type="molecule type" value="Genomic_DNA"/>
</dbReference>
<dbReference type="Proteomes" id="UP000571701">
    <property type="component" value="Unassembled WGS sequence"/>
</dbReference>
<feature type="domain" description="Protein export membrane protein SecD/SecF C-terminal" evidence="10">
    <location>
        <begin position="3"/>
        <end position="93"/>
    </location>
</feature>
<keyword evidence="8 9" id="KW-0472">Membrane</keyword>
<dbReference type="PANTHER" id="PTHR30081:SF1">
    <property type="entry name" value="PROTEIN TRANSLOCASE SUBUNIT SECD"/>
    <property type="match status" value="1"/>
</dbReference>
<evidence type="ECO:0000256" key="7">
    <source>
        <dbReference type="ARBA" id="ARBA00023010"/>
    </source>
</evidence>
<feature type="non-terminal residue" evidence="11">
    <location>
        <position position="93"/>
    </location>
</feature>
<sequence>LEERTIGPELGQDSIEAGALACLVALGAVLVFMMLSYGLFGVFANIALLLNIALIFGVLSLIGATLTLPGIAGIVLTIGMAVDANVLVFERIR</sequence>
<gene>
    <name evidence="11" type="ORF">H2O73_21000</name>
</gene>
<evidence type="ECO:0000256" key="6">
    <source>
        <dbReference type="ARBA" id="ARBA00022989"/>
    </source>
</evidence>
<dbReference type="SUPFAM" id="SSF82866">
    <property type="entry name" value="Multidrug efflux transporter AcrB transmembrane domain"/>
    <property type="match status" value="1"/>
</dbReference>
<comment type="caution">
    <text evidence="11">The sequence shown here is derived from an EMBL/GenBank/DDBJ whole genome shotgun (WGS) entry which is preliminary data.</text>
</comment>
<dbReference type="GO" id="GO:0015031">
    <property type="term" value="P:protein transport"/>
    <property type="evidence" value="ECO:0007669"/>
    <property type="project" value="UniProtKB-KW"/>
</dbReference>
<dbReference type="InterPro" id="IPR022813">
    <property type="entry name" value="SecD/SecF_arch_bac"/>
</dbReference>
<evidence type="ECO:0000313" key="11">
    <source>
        <dbReference type="EMBL" id="MBA5764830.1"/>
    </source>
</evidence>
<evidence type="ECO:0000313" key="12">
    <source>
        <dbReference type="Proteomes" id="UP000571701"/>
    </source>
</evidence>
<accession>A0A7W2IVN3</accession>
<proteinExistence type="predicted"/>
<evidence type="ECO:0000256" key="1">
    <source>
        <dbReference type="ARBA" id="ARBA00004651"/>
    </source>
</evidence>
<keyword evidence="12" id="KW-1185">Reference proteome</keyword>
<dbReference type="GO" id="GO:0005886">
    <property type="term" value="C:plasma membrane"/>
    <property type="evidence" value="ECO:0007669"/>
    <property type="project" value="UniProtKB-SubCell"/>
</dbReference>
<feature type="transmembrane region" description="Helical" evidence="9">
    <location>
        <begin position="70"/>
        <end position="89"/>
    </location>
</feature>
<organism evidence="11 12">
    <name type="scientific">Vibrio marinisediminis</name>
    <dbReference type="NCBI Taxonomy" id="2758441"/>
    <lineage>
        <taxon>Bacteria</taxon>
        <taxon>Pseudomonadati</taxon>
        <taxon>Pseudomonadota</taxon>
        <taxon>Gammaproteobacteria</taxon>
        <taxon>Vibrionales</taxon>
        <taxon>Vibrionaceae</taxon>
        <taxon>Vibrio</taxon>
    </lineage>
</organism>
<feature type="transmembrane region" description="Helical" evidence="9">
    <location>
        <begin position="42"/>
        <end position="64"/>
    </location>
</feature>
<keyword evidence="4 9" id="KW-0812">Transmembrane</keyword>
<reference evidence="11 12" key="1">
    <citation type="submission" date="2020-07" db="EMBL/GenBank/DDBJ databases">
        <title>Vibrio marinisediminis sp. nov., isolated from marine sediment.</title>
        <authorList>
            <person name="Ji X."/>
        </authorList>
    </citation>
    <scope>NUCLEOTIDE SEQUENCE [LARGE SCALE GENOMIC DNA]</scope>
    <source>
        <strain evidence="11 12">404</strain>
    </source>
</reference>
<evidence type="ECO:0000256" key="2">
    <source>
        <dbReference type="ARBA" id="ARBA00022448"/>
    </source>
</evidence>
<keyword evidence="5" id="KW-0653">Protein transport</keyword>
<dbReference type="Pfam" id="PF02355">
    <property type="entry name" value="SecD_SecF_C"/>
    <property type="match status" value="1"/>
</dbReference>
<evidence type="ECO:0000259" key="10">
    <source>
        <dbReference type="Pfam" id="PF02355"/>
    </source>
</evidence>
<dbReference type="AlphaFoldDB" id="A0A7W2IVN3"/>
<evidence type="ECO:0000256" key="3">
    <source>
        <dbReference type="ARBA" id="ARBA00022475"/>
    </source>
</evidence>
<feature type="transmembrane region" description="Helical" evidence="9">
    <location>
        <begin position="17"/>
        <end position="35"/>
    </location>
</feature>
<dbReference type="PANTHER" id="PTHR30081">
    <property type="entry name" value="PROTEIN-EXPORT MEMBRANE PROTEIN SEC"/>
    <property type="match status" value="1"/>
</dbReference>
<feature type="non-terminal residue" evidence="11">
    <location>
        <position position="1"/>
    </location>
</feature>
<name>A0A7W2IVN3_9VIBR</name>
<keyword evidence="7" id="KW-0811">Translocation</keyword>
<evidence type="ECO:0000256" key="8">
    <source>
        <dbReference type="ARBA" id="ARBA00023136"/>
    </source>
</evidence>
<keyword evidence="6 9" id="KW-1133">Transmembrane helix</keyword>
<dbReference type="InterPro" id="IPR048634">
    <property type="entry name" value="SecD_SecF_C"/>
</dbReference>
<protein>
    <submittedName>
        <fullName evidence="11">Protein translocase subunit SecD</fullName>
    </submittedName>
</protein>
<evidence type="ECO:0000256" key="4">
    <source>
        <dbReference type="ARBA" id="ARBA00022692"/>
    </source>
</evidence>
<comment type="subcellular location">
    <subcellularLocation>
        <location evidence="1">Cell membrane</location>
        <topology evidence="1">Multi-pass membrane protein</topology>
    </subcellularLocation>
</comment>